<sequence length="60" mass="6786">VRRAEGVLQRLAAGEGPEEDAQGLARRAERLHLSRQRLAWLLWRALRRPVVVAMSLTMPA</sequence>
<proteinExistence type="predicted"/>
<protein>
    <submittedName>
        <fullName evidence="1">Uncharacterized protein</fullName>
    </submittedName>
</protein>
<feature type="non-terminal residue" evidence="1">
    <location>
        <position position="60"/>
    </location>
</feature>
<evidence type="ECO:0000313" key="2">
    <source>
        <dbReference type="Proteomes" id="UP000485058"/>
    </source>
</evidence>
<feature type="non-terminal residue" evidence="1">
    <location>
        <position position="1"/>
    </location>
</feature>
<name>A0A6A0AMV8_HAELA</name>
<dbReference type="EMBL" id="BLLF01009609">
    <property type="protein sequence ID" value="GFH33775.1"/>
    <property type="molecule type" value="Genomic_DNA"/>
</dbReference>
<dbReference type="AlphaFoldDB" id="A0A6A0AMV8"/>
<reference evidence="1 2" key="1">
    <citation type="submission" date="2020-02" db="EMBL/GenBank/DDBJ databases">
        <title>Draft genome sequence of Haematococcus lacustris strain NIES-144.</title>
        <authorList>
            <person name="Morimoto D."/>
            <person name="Nakagawa S."/>
            <person name="Yoshida T."/>
            <person name="Sawayama S."/>
        </authorList>
    </citation>
    <scope>NUCLEOTIDE SEQUENCE [LARGE SCALE GENOMIC DNA]</scope>
    <source>
        <strain evidence="1 2">NIES-144</strain>
    </source>
</reference>
<organism evidence="1 2">
    <name type="scientific">Haematococcus lacustris</name>
    <name type="common">Green alga</name>
    <name type="synonym">Haematococcus pluvialis</name>
    <dbReference type="NCBI Taxonomy" id="44745"/>
    <lineage>
        <taxon>Eukaryota</taxon>
        <taxon>Viridiplantae</taxon>
        <taxon>Chlorophyta</taxon>
        <taxon>core chlorophytes</taxon>
        <taxon>Chlorophyceae</taxon>
        <taxon>CS clade</taxon>
        <taxon>Chlamydomonadales</taxon>
        <taxon>Haematococcaceae</taxon>
        <taxon>Haematococcus</taxon>
    </lineage>
</organism>
<dbReference type="Proteomes" id="UP000485058">
    <property type="component" value="Unassembled WGS sequence"/>
</dbReference>
<comment type="caution">
    <text evidence="1">The sequence shown here is derived from an EMBL/GenBank/DDBJ whole genome shotgun (WGS) entry which is preliminary data.</text>
</comment>
<accession>A0A6A0AMV8</accession>
<evidence type="ECO:0000313" key="1">
    <source>
        <dbReference type="EMBL" id="GFH33775.1"/>
    </source>
</evidence>
<gene>
    <name evidence="1" type="ORF">HaLaN_33195</name>
</gene>
<keyword evidence="2" id="KW-1185">Reference proteome</keyword>